<evidence type="ECO:0000313" key="9">
    <source>
        <dbReference type="EMBL" id="XBH21373.1"/>
    </source>
</evidence>
<evidence type="ECO:0000259" key="8">
    <source>
        <dbReference type="PROSITE" id="PS50928"/>
    </source>
</evidence>
<dbReference type="InterPro" id="IPR051393">
    <property type="entry name" value="ABC_transporter_permease"/>
</dbReference>
<evidence type="ECO:0000256" key="2">
    <source>
        <dbReference type="ARBA" id="ARBA00022448"/>
    </source>
</evidence>
<feature type="transmembrane region" description="Helical" evidence="7">
    <location>
        <begin position="175"/>
        <end position="198"/>
    </location>
</feature>
<keyword evidence="3" id="KW-1003">Cell membrane</keyword>
<dbReference type="CDD" id="cd06261">
    <property type="entry name" value="TM_PBP2"/>
    <property type="match status" value="1"/>
</dbReference>
<keyword evidence="2 7" id="KW-0813">Transport</keyword>
<evidence type="ECO:0000256" key="1">
    <source>
        <dbReference type="ARBA" id="ARBA00004651"/>
    </source>
</evidence>
<feature type="transmembrane region" description="Helical" evidence="7">
    <location>
        <begin position="122"/>
        <end position="144"/>
    </location>
</feature>
<evidence type="ECO:0000256" key="5">
    <source>
        <dbReference type="ARBA" id="ARBA00022989"/>
    </source>
</evidence>
<evidence type="ECO:0000256" key="6">
    <source>
        <dbReference type="ARBA" id="ARBA00023136"/>
    </source>
</evidence>
<keyword evidence="6 7" id="KW-0472">Membrane</keyword>
<reference evidence="9" key="1">
    <citation type="submission" date="2024-02" db="EMBL/GenBank/DDBJ databases">
        <title>Tomenella chthoni gen. nov. sp. nov., a member of the family Jonesiaceae isolated from bat guano.</title>
        <authorList>
            <person name="Miller S.L."/>
            <person name="King J."/>
            <person name="Sankaranarayanan K."/>
            <person name="Lawson P.A."/>
        </authorList>
    </citation>
    <scope>NUCLEOTIDE SEQUENCE</scope>
    <source>
        <strain evidence="9">BS-20</strain>
    </source>
</reference>
<accession>A0AAU7DWP1</accession>
<feature type="transmembrane region" description="Helical" evidence="7">
    <location>
        <begin position="30"/>
        <end position="52"/>
    </location>
</feature>
<evidence type="ECO:0000256" key="7">
    <source>
        <dbReference type="RuleBase" id="RU363032"/>
    </source>
</evidence>
<dbReference type="PANTHER" id="PTHR30193:SF37">
    <property type="entry name" value="INNER MEMBRANE ABC TRANSPORTER PERMEASE PROTEIN YCJO"/>
    <property type="match status" value="1"/>
</dbReference>
<dbReference type="Gene3D" id="1.10.3720.10">
    <property type="entry name" value="MetI-like"/>
    <property type="match status" value="1"/>
</dbReference>
<dbReference type="PROSITE" id="PS50928">
    <property type="entry name" value="ABC_TM1"/>
    <property type="match status" value="1"/>
</dbReference>
<comment type="similarity">
    <text evidence="7">Belongs to the binding-protein-dependent transport system permease family.</text>
</comment>
<feature type="transmembrane region" description="Helical" evidence="7">
    <location>
        <begin position="273"/>
        <end position="301"/>
    </location>
</feature>
<organism evidence="9">
    <name type="scientific">Jonesiaceae bacterium BS-20</name>
    <dbReference type="NCBI Taxonomy" id="3120821"/>
    <lineage>
        <taxon>Bacteria</taxon>
        <taxon>Bacillati</taxon>
        <taxon>Actinomycetota</taxon>
        <taxon>Actinomycetes</taxon>
        <taxon>Micrococcales</taxon>
        <taxon>Jonesiaceae</taxon>
    </lineage>
</organism>
<gene>
    <name evidence="9" type="ORF">V5R04_14345</name>
</gene>
<feature type="transmembrane region" description="Helical" evidence="7">
    <location>
        <begin position="235"/>
        <end position="253"/>
    </location>
</feature>
<dbReference type="InterPro" id="IPR000515">
    <property type="entry name" value="MetI-like"/>
</dbReference>
<dbReference type="AlphaFoldDB" id="A0AAU7DWP1"/>
<comment type="subcellular location">
    <subcellularLocation>
        <location evidence="1 7">Cell membrane</location>
        <topology evidence="1 7">Multi-pass membrane protein</topology>
    </subcellularLocation>
</comment>
<dbReference type="PANTHER" id="PTHR30193">
    <property type="entry name" value="ABC TRANSPORTER PERMEASE PROTEIN"/>
    <property type="match status" value="1"/>
</dbReference>
<feature type="transmembrane region" description="Helical" evidence="7">
    <location>
        <begin position="93"/>
        <end position="115"/>
    </location>
</feature>
<sequence>MAQVEAVAPVIKNARDKSAKKTTNKNRYRVHYLLLAPALILSMSIVLVPGAFTALTSVTDWNGIDMSPNFVGADNYLEIFGDPVFLTALKNNIIWTLLFLTIPVAIGLGVAMLLLKRKRSRAVFQVIFLLPYVMAAVTNAMVWLNMIYSPISGVIGFLNKQGFNIPSPLTNMDTAIYAVAAVDMWHYWGFLLVVYLAALRQTPIEQIEAAQIEGANSWQIFRNVYLPSIKPTMQLMFVMIMIFSFLTFDYIFLMTQGGPAHSTEMLSTFAYSFAFATFQFGKAAAVGMVMGLFGLVGSILYTKMSGKAADE</sequence>
<evidence type="ECO:0000256" key="3">
    <source>
        <dbReference type="ARBA" id="ARBA00022475"/>
    </source>
</evidence>
<proteinExistence type="inferred from homology"/>
<keyword evidence="4 7" id="KW-0812">Transmembrane</keyword>
<keyword evidence="5 7" id="KW-1133">Transmembrane helix</keyword>
<protein>
    <submittedName>
        <fullName evidence="9">Sugar ABC transporter permease</fullName>
    </submittedName>
</protein>
<dbReference type="SUPFAM" id="SSF161098">
    <property type="entry name" value="MetI-like"/>
    <property type="match status" value="1"/>
</dbReference>
<dbReference type="InterPro" id="IPR035906">
    <property type="entry name" value="MetI-like_sf"/>
</dbReference>
<name>A0AAU7DWP1_9MICO</name>
<dbReference type="GO" id="GO:0005886">
    <property type="term" value="C:plasma membrane"/>
    <property type="evidence" value="ECO:0007669"/>
    <property type="project" value="UniProtKB-SubCell"/>
</dbReference>
<dbReference type="Pfam" id="PF00528">
    <property type="entry name" value="BPD_transp_1"/>
    <property type="match status" value="1"/>
</dbReference>
<evidence type="ECO:0000256" key="4">
    <source>
        <dbReference type="ARBA" id="ARBA00022692"/>
    </source>
</evidence>
<feature type="domain" description="ABC transmembrane type-1" evidence="8">
    <location>
        <begin position="89"/>
        <end position="301"/>
    </location>
</feature>
<dbReference type="EMBL" id="CP146203">
    <property type="protein sequence ID" value="XBH21373.1"/>
    <property type="molecule type" value="Genomic_DNA"/>
</dbReference>
<dbReference type="GO" id="GO:0055085">
    <property type="term" value="P:transmembrane transport"/>
    <property type="evidence" value="ECO:0007669"/>
    <property type="project" value="InterPro"/>
</dbReference>